<comment type="caution">
    <text evidence="2">The sequence shown here is derived from an EMBL/GenBank/DDBJ whole genome shotgun (WGS) entry which is preliminary data.</text>
</comment>
<dbReference type="EMBL" id="RCMV01000537">
    <property type="protein sequence ID" value="KAG3215719.1"/>
    <property type="molecule type" value="Genomic_DNA"/>
</dbReference>
<evidence type="ECO:0000313" key="2">
    <source>
        <dbReference type="EMBL" id="KAG3215719.1"/>
    </source>
</evidence>
<feature type="region of interest" description="Disordered" evidence="1">
    <location>
        <begin position="180"/>
        <end position="218"/>
    </location>
</feature>
<accession>A0A8T1HUP6</accession>
<dbReference type="AlphaFoldDB" id="A0A8T1HUP6"/>
<feature type="region of interest" description="Disordered" evidence="1">
    <location>
        <begin position="29"/>
        <end position="93"/>
    </location>
</feature>
<name>A0A8T1HUP6_9STRA</name>
<evidence type="ECO:0000256" key="1">
    <source>
        <dbReference type="SAM" id="MobiDB-lite"/>
    </source>
</evidence>
<protein>
    <submittedName>
        <fullName evidence="2">Uncharacterized protein</fullName>
    </submittedName>
</protein>
<feature type="compositionally biased region" description="Polar residues" evidence="1">
    <location>
        <begin position="51"/>
        <end position="72"/>
    </location>
</feature>
<feature type="compositionally biased region" description="Low complexity" evidence="1">
    <location>
        <begin position="73"/>
        <end position="93"/>
    </location>
</feature>
<organism evidence="2 3">
    <name type="scientific">Phytophthora cactorum</name>
    <dbReference type="NCBI Taxonomy" id="29920"/>
    <lineage>
        <taxon>Eukaryota</taxon>
        <taxon>Sar</taxon>
        <taxon>Stramenopiles</taxon>
        <taxon>Oomycota</taxon>
        <taxon>Peronosporomycetes</taxon>
        <taxon>Peronosporales</taxon>
        <taxon>Peronosporaceae</taxon>
        <taxon>Phytophthora</taxon>
    </lineage>
</organism>
<evidence type="ECO:0000313" key="3">
    <source>
        <dbReference type="Proteomes" id="UP000760860"/>
    </source>
</evidence>
<dbReference type="Proteomes" id="UP000760860">
    <property type="component" value="Unassembled WGS sequence"/>
</dbReference>
<sequence>MDEDGSSEENGNYVSEVIVIELELNQQRIAPLDEESDSKDSAADQTLGWFSESSSQTNNPERPDSTAPTASAPTVFSVSTTGPSSGSGAASVVSGVSNAPVAPSAVQGQGSSAVGQRFQLVTTSTVQAVMQRLVPQPALMQTTVPQSSMIQLATTQPAMMQSVVNPPVVKLPAVMQPVAKQPAGGQPVMSHSADQPFPRLQRPRIPTVDSGHSPTKQVPSLGKAAQVPMVHLVQGVVNSGTVQPVIQPPHALVPVESTGSTAAPLIPSGCGIADQYQQGMPSAISSVASAYPPVVSTATGGVHVQAQVPKAIVSVLGLHHLQTATTGASTYGLGLPVASMVGGIVSGFQPQFATVTSSGVIGQQSSQMTTARGRISGPYLP</sequence>
<reference evidence="2" key="1">
    <citation type="submission" date="2018-05" db="EMBL/GenBank/DDBJ databases">
        <title>Effector identification in a new, highly contiguous assembly of the strawberry crown rot pathogen Phytophthora cactorum.</title>
        <authorList>
            <person name="Armitage A.D."/>
            <person name="Nellist C.F."/>
            <person name="Bates H."/>
            <person name="Vickerstaff R.J."/>
            <person name="Harrison R.J."/>
        </authorList>
    </citation>
    <scope>NUCLEOTIDE SEQUENCE</scope>
    <source>
        <strain evidence="2">P421</strain>
    </source>
</reference>
<gene>
    <name evidence="2" type="ORF">PC129_g13406</name>
</gene>
<dbReference type="VEuPathDB" id="FungiDB:PC110_g17506"/>
<proteinExistence type="predicted"/>